<reference evidence="2" key="1">
    <citation type="journal article" date="2022" name="Int. J. Mol. Sci.">
        <title>Draft Genome of Tanacetum Coccineum: Genomic Comparison of Closely Related Tanacetum-Family Plants.</title>
        <authorList>
            <person name="Yamashiro T."/>
            <person name="Shiraishi A."/>
            <person name="Nakayama K."/>
            <person name="Satake H."/>
        </authorList>
    </citation>
    <scope>NUCLEOTIDE SEQUENCE</scope>
</reference>
<dbReference type="EMBL" id="BQNB010015951">
    <property type="protein sequence ID" value="GJT46050.1"/>
    <property type="molecule type" value="Genomic_DNA"/>
</dbReference>
<sequence>MHVVENRIVHTSEPIVCDFHRMVEMCLYDVDRIAAMGMLFDRMAVMSIGYDSGKRLSDKRFIVIITSVSRLFAFATMYNSWLLTL</sequence>
<evidence type="ECO:0000313" key="2">
    <source>
        <dbReference type="EMBL" id="GJT46050.1"/>
    </source>
</evidence>
<feature type="transmembrane region" description="Helical" evidence="1">
    <location>
        <begin position="61"/>
        <end position="81"/>
    </location>
</feature>
<protein>
    <submittedName>
        <fullName evidence="2">Uncharacterized protein</fullName>
    </submittedName>
</protein>
<comment type="caution">
    <text evidence="2">The sequence shown here is derived from an EMBL/GenBank/DDBJ whole genome shotgun (WGS) entry which is preliminary data.</text>
</comment>
<keyword evidence="1" id="KW-1133">Transmembrane helix</keyword>
<name>A0ABQ5E5B1_9ASTR</name>
<keyword evidence="1" id="KW-0812">Transmembrane</keyword>
<accession>A0ABQ5E5B1</accession>
<reference evidence="2" key="2">
    <citation type="submission" date="2022-01" db="EMBL/GenBank/DDBJ databases">
        <authorList>
            <person name="Yamashiro T."/>
            <person name="Shiraishi A."/>
            <person name="Satake H."/>
            <person name="Nakayama K."/>
        </authorList>
    </citation>
    <scope>NUCLEOTIDE SEQUENCE</scope>
</reference>
<keyword evidence="1" id="KW-0472">Membrane</keyword>
<dbReference type="Proteomes" id="UP001151760">
    <property type="component" value="Unassembled WGS sequence"/>
</dbReference>
<proteinExistence type="predicted"/>
<organism evidence="2 3">
    <name type="scientific">Tanacetum coccineum</name>
    <dbReference type="NCBI Taxonomy" id="301880"/>
    <lineage>
        <taxon>Eukaryota</taxon>
        <taxon>Viridiplantae</taxon>
        <taxon>Streptophyta</taxon>
        <taxon>Embryophyta</taxon>
        <taxon>Tracheophyta</taxon>
        <taxon>Spermatophyta</taxon>
        <taxon>Magnoliopsida</taxon>
        <taxon>eudicotyledons</taxon>
        <taxon>Gunneridae</taxon>
        <taxon>Pentapetalae</taxon>
        <taxon>asterids</taxon>
        <taxon>campanulids</taxon>
        <taxon>Asterales</taxon>
        <taxon>Asteraceae</taxon>
        <taxon>Asteroideae</taxon>
        <taxon>Anthemideae</taxon>
        <taxon>Anthemidinae</taxon>
        <taxon>Tanacetum</taxon>
    </lineage>
</organism>
<evidence type="ECO:0000256" key="1">
    <source>
        <dbReference type="SAM" id="Phobius"/>
    </source>
</evidence>
<keyword evidence="3" id="KW-1185">Reference proteome</keyword>
<evidence type="ECO:0000313" key="3">
    <source>
        <dbReference type="Proteomes" id="UP001151760"/>
    </source>
</evidence>
<gene>
    <name evidence="2" type="ORF">Tco_0954765</name>
</gene>